<dbReference type="OMA" id="MAHESHQ"/>
<evidence type="ECO:0000256" key="4">
    <source>
        <dbReference type="ARBA" id="ARBA00022692"/>
    </source>
</evidence>
<feature type="binding site" evidence="15">
    <location>
        <position position="286"/>
    </location>
    <ligand>
        <name>Na(+)</name>
        <dbReference type="ChEBI" id="CHEBI:29101"/>
        <label>1</label>
    </ligand>
</feature>
<feature type="transmembrane region" description="Helical" evidence="17">
    <location>
        <begin position="282"/>
        <end position="300"/>
    </location>
</feature>
<dbReference type="InterPro" id="IPR000175">
    <property type="entry name" value="Na/ntran_symport"/>
</dbReference>
<evidence type="ECO:0000256" key="7">
    <source>
        <dbReference type="ARBA" id="ARBA00022989"/>
    </source>
</evidence>
<evidence type="ECO:0000256" key="11">
    <source>
        <dbReference type="ARBA" id="ARBA00023180"/>
    </source>
</evidence>
<keyword evidence="12" id="KW-0739">Sodium transport</keyword>
<keyword evidence="4 17" id="KW-0812">Transmembrane</keyword>
<dbReference type="PANTHER" id="PTHR11616">
    <property type="entry name" value="SODIUM/CHLORIDE DEPENDENT TRANSPORTER"/>
    <property type="match status" value="1"/>
</dbReference>
<evidence type="ECO:0000256" key="13">
    <source>
        <dbReference type="ARBA" id="ARBA00037785"/>
    </source>
</evidence>
<feature type="transmembrane region" description="Helical" evidence="17">
    <location>
        <begin position="492"/>
        <end position="515"/>
    </location>
</feature>
<keyword evidence="6" id="KW-0029">Amino-acid transport</keyword>
<feature type="transmembrane region" description="Helical" evidence="17">
    <location>
        <begin position="60"/>
        <end position="84"/>
    </location>
</feature>
<evidence type="ECO:0000256" key="6">
    <source>
        <dbReference type="ARBA" id="ARBA00022970"/>
    </source>
</evidence>
<dbReference type="RefSeq" id="XP_047739172.1">
    <property type="nucleotide sequence ID" value="XM_047883216.1"/>
</dbReference>
<name>A0A979FRY4_HYAAZ</name>
<keyword evidence="3" id="KW-0813">Transport</keyword>
<feature type="transmembrane region" description="Helical" evidence="17">
    <location>
        <begin position="527"/>
        <end position="548"/>
    </location>
</feature>
<evidence type="ECO:0000256" key="5">
    <source>
        <dbReference type="ARBA" id="ARBA00022847"/>
    </source>
</evidence>
<feature type="binding site" evidence="15">
    <location>
        <position position="386"/>
    </location>
    <ligand>
        <name>Na(+)</name>
        <dbReference type="ChEBI" id="CHEBI:29101"/>
        <label>1</label>
    </ligand>
</feature>
<dbReference type="PRINTS" id="PR00176">
    <property type="entry name" value="NANEUSMPORT"/>
</dbReference>
<keyword evidence="18" id="KW-1185">Reference proteome</keyword>
<gene>
    <name evidence="19" type="primary">LOC108670137</name>
</gene>
<keyword evidence="9" id="KW-0406">Ion transport</keyword>
<dbReference type="GO" id="GO:0005886">
    <property type="term" value="C:plasma membrane"/>
    <property type="evidence" value="ECO:0007669"/>
    <property type="project" value="TreeGrafter"/>
</dbReference>
<reference evidence="19" key="1">
    <citation type="submission" date="2025-08" db="UniProtKB">
        <authorList>
            <consortium name="RefSeq"/>
        </authorList>
    </citation>
    <scope>IDENTIFICATION</scope>
</reference>
<evidence type="ECO:0000256" key="16">
    <source>
        <dbReference type="PIRSR" id="PIRSR600175-2"/>
    </source>
</evidence>
<evidence type="ECO:0000256" key="9">
    <source>
        <dbReference type="ARBA" id="ARBA00023065"/>
    </source>
</evidence>
<dbReference type="PANTHER" id="PTHR11616:SF321">
    <property type="entry name" value="SODIUM-DEPENDENT NUTRIENT AMINO ACID TRANSPORTER 1-RELATED"/>
    <property type="match status" value="1"/>
</dbReference>
<organism evidence="18 19">
    <name type="scientific">Hyalella azteca</name>
    <name type="common">Amphipod</name>
    <dbReference type="NCBI Taxonomy" id="294128"/>
    <lineage>
        <taxon>Eukaryota</taxon>
        <taxon>Metazoa</taxon>
        <taxon>Ecdysozoa</taxon>
        <taxon>Arthropoda</taxon>
        <taxon>Crustacea</taxon>
        <taxon>Multicrustacea</taxon>
        <taxon>Malacostraca</taxon>
        <taxon>Eumalacostraca</taxon>
        <taxon>Peracarida</taxon>
        <taxon>Amphipoda</taxon>
        <taxon>Senticaudata</taxon>
        <taxon>Talitrida</taxon>
        <taxon>Talitroidea</taxon>
        <taxon>Hyalellidae</taxon>
        <taxon>Hyalella</taxon>
    </lineage>
</organism>
<keyword evidence="10 17" id="KW-0472">Membrane</keyword>
<dbReference type="GeneID" id="108670137"/>
<dbReference type="GO" id="GO:0089718">
    <property type="term" value="P:amino acid import across plasma membrane"/>
    <property type="evidence" value="ECO:0007669"/>
    <property type="project" value="TreeGrafter"/>
</dbReference>
<feature type="transmembrane region" description="Helical" evidence="17">
    <location>
        <begin position="312"/>
        <end position="337"/>
    </location>
</feature>
<evidence type="ECO:0000256" key="14">
    <source>
        <dbReference type="ARBA" id="ARBA00040215"/>
    </source>
</evidence>
<feature type="binding site" evidence="15">
    <location>
        <position position="318"/>
    </location>
    <ligand>
        <name>Na(+)</name>
        <dbReference type="ChEBI" id="CHEBI:29101"/>
        <label>1</label>
    </ligand>
</feature>
<feature type="transmembrane region" description="Helical" evidence="17">
    <location>
        <begin position="104"/>
        <end position="132"/>
    </location>
</feature>
<feature type="non-terminal residue" evidence="19">
    <location>
        <position position="576"/>
    </location>
</feature>
<dbReference type="Pfam" id="PF00209">
    <property type="entry name" value="SNF"/>
    <property type="match status" value="1"/>
</dbReference>
<evidence type="ECO:0000313" key="18">
    <source>
        <dbReference type="Proteomes" id="UP000694843"/>
    </source>
</evidence>
<evidence type="ECO:0000256" key="12">
    <source>
        <dbReference type="ARBA" id="ARBA00023201"/>
    </source>
</evidence>
<evidence type="ECO:0000313" key="19">
    <source>
        <dbReference type="RefSeq" id="XP_047739172.1"/>
    </source>
</evidence>
<dbReference type="InterPro" id="IPR037272">
    <property type="entry name" value="SNS_sf"/>
</dbReference>
<keyword evidence="11" id="KW-0325">Glycoprotein</keyword>
<protein>
    <recommendedName>
        <fullName evidence="14">Sodium-dependent nutrient amino acid transporter 1</fullName>
    </recommendedName>
</protein>
<dbReference type="GO" id="GO:0046872">
    <property type="term" value="F:metal ion binding"/>
    <property type="evidence" value="ECO:0007669"/>
    <property type="project" value="UniProtKB-KW"/>
</dbReference>
<evidence type="ECO:0000256" key="1">
    <source>
        <dbReference type="ARBA" id="ARBA00004141"/>
    </source>
</evidence>
<accession>A0A979FRY4</accession>
<dbReference type="KEGG" id="hazt:108670137"/>
<feature type="transmembrane region" description="Helical" evidence="17">
    <location>
        <begin position="236"/>
        <end position="262"/>
    </location>
</feature>
<sequence>MAWKKVNKIVKKECSSSKQDAPKKSNRRSKCVVEDTCKFCKETSLREDDQMVICEHCEDFICISSVFLIPYTIMLFLAGLPMFFMELALGQYVGLGPNMLFQNMAPLFSGLGIGMPIVSFYCCVYFGVIMAWSIYYTFSSFTAELPWGSCDNDFNTPECATVEDVRMCEENSTYYYDHSCLSLEKICGLEGYDTYNDTLCYDANTTTTLTPGEAVHRMSSSEDFYKNGVLGALDPLPCVVLTVILGFGLTLDGATEGIQFYFLQPNVTKLLEIEVWTDASTQIFYSLGVAFGSLITLSSYNKFNTNCMRDALVVATCNCLTSVYAGFALFSVLGALAHELDVPVSEVVTSGSGLAFIAASAVLNMPPPQLWSILFFVMFITIGLSSQFAMVETVNTALYDQWPALRRHKLAVSLAVCSLMFALGSPMCLQGGVYIFELFNLYSTGVSVLVLAFVEVILVHYIYGHRKILQHIQDEMGIHIPLLLRGYWHITWLLLTPASVLLILALSLVFWVPAYWGDYLLPQVAQILGWLICLSSVVWLPLMALVVVCKQEYTGMALVRPTELMCPAAERRRREK</sequence>
<keyword evidence="5" id="KW-0769">Symport</keyword>
<comment type="function">
    <text evidence="13">Unusual broad substrate spectrum amino acid:sodium cotransporter that promotes absorption of the D isomers of essential amino acids. Neutral amino acids are the preferred substrates, especially methionine and phenylalanine.</text>
</comment>
<evidence type="ECO:0000256" key="2">
    <source>
        <dbReference type="ARBA" id="ARBA00006459"/>
    </source>
</evidence>
<dbReference type="SUPFAM" id="SSF161070">
    <property type="entry name" value="SNF-like"/>
    <property type="match status" value="1"/>
</dbReference>
<keyword evidence="8 15" id="KW-0915">Sodium</keyword>
<dbReference type="PROSITE" id="PS50267">
    <property type="entry name" value="NA_NEUROTRAN_SYMP_3"/>
    <property type="match status" value="1"/>
</dbReference>
<keyword evidence="16" id="KW-1015">Disulfide bond</keyword>
<keyword evidence="7 17" id="KW-1133">Transmembrane helix</keyword>
<evidence type="ECO:0000256" key="15">
    <source>
        <dbReference type="PIRSR" id="PIRSR600175-1"/>
    </source>
</evidence>
<feature type="transmembrane region" description="Helical" evidence="17">
    <location>
        <begin position="410"/>
        <end position="436"/>
    </location>
</feature>
<proteinExistence type="inferred from homology"/>
<keyword evidence="15" id="KW-0479">Metal-binding</keyword>
<comment type="subcellular location">
    <subcellularLocation>
        <location evidence="1">Membrane</location>
        <topology evidence="1">Multi-pass membrane protein</topology>
    </subcellularLocation>
</comment>
<dbReference type="AlphaFoldDB" id="A0A979FRY4"/>
<evidence type="ECO:0000256" key="17">
    <source>
        <dbReference type="SAM" id="Phobius"/>
    </source>
</evidence>
<comment type="similarity">
    <text evidence="2">Belongs to the sodium:neurotransmitter symporter (SNF) (TC 2.A.22) family.</text>
</comment>
<dbReference type="GO" id="GO:0005283">
    <property type="term" value="F:amino acid:sodium symporter activity"/>
    <property type="evidence" value="ECO:0007669"/>
    <property type="project" value="TreeGrafter"/>
</dbReference>
<evidence type="ECO:0000256" key="8">
    <source>
        <dbReference type="ARBA" id="ARBA00023053"/>
    </source>
</evidence>
<feature type="transmembrane region" description="Helical" evidence="17">
    <location>
        <begin position="442"/>
        <end position="463"/>
    </location>
</feature>
<dbReference type="Proteomes" id="UP000694843">
    <property type="component" value="Unplaced"/>
</dbReference>
<feature type="transmembrane region" description="Helical" evidence="17">
    <location>
        <begin position="370"/>
        <end position="389"/>
    </location>
</feature>
<evidence type="ECO:0000256" key="10">
    <source>
        <dbReference type="ARBA" id="ARBA00023136"/>
    </source>
</evidence>
<dbReference type="OrthoDB" id="6354857at2759"/>
<evidence type="ECO:0000256" key="3">
    <source>
        <dbReference type="ARBA" id="ARBA00022448"/>
    </source>
</evidence>
<feature type="disulfide bond" evidence="16">
    <location>
        <begin position="150"/>
        <end position="159"/>
    </location>
</feature>